<evidence type="ECO:0000256" key="1">
    <source>
        <dbReference type="ARBA" id="ARBA00023015"/>
    </source>
</evidence>
<feature type="DNA-binding region" description="H-T-H motif" evidence="4">
    <location>
        <begin position="52"/>
        <end position="71"/>
    </location>
</feature>
<dbReference type="SUPFAM" id="SSF46689">
    <property type="entry name" value="Homeodomain-like"/>
    <property type="match status" value="1"/>
</dbReference>
<gene>
    <name evidence="6" type="ORF">GCM10017790_83720</name>
</gene>
<dbReference type="PANTHER" id="PTHR30055">
    <property type="entry name" value="HTH-TYPE TRANSCRIPTIONAL REGULATOR RUTR"/>
    <property type="match status" value="1"/>
</dbReference>
<feature type="domain" description="HTH tetR-type" evidence="5">
    <location>
        <begin position="29"/>
        <end position="89"/>
    </location>
</feature>
<name>A0ABQ3MLC4_9PSEU</name>
<dbReference type="InterPro" id="IPR009057">
    <property type="entry name" value="Homeodomain-like_sf"/>
</dbReference>
<evidence type="ECO:0000256" key="3">
    <source>
        <dbReference type="ARBA" id="ARBA00023163"/>
    </source>
</evidence>
<proteinExistence type="predicted"/>
<accession>A0ABQ3MLC4</accession>
<dbReference type="Proteomes" id="UP000635387">
    <property type="component" value="Unassembled WGS sequence"/>
</dbReference>
<evidence type="ECO:0000313" key="6">
    <source>
        <dbReference type="EMBL" id="GHH38243.1"/>
    </source>
</evidence>
<keyword evidence="2 4" id="KW-0238">DNA-binding</keyword>
<dbReference type="InterPro" id="IPR001647">
    <property type="entry name" value="HTH_TetR"/>
</dbReference>
<comment type="caution">
    <text evidence="6">The sequence shown here is derived from an EMBL/GenBank/DDBJ whole genome shotgun (WGS) entry which is preliminary data.</text>
</comment>
<dbReference type="PANTHER" id="PTHR30055:SF234">
    <property type="entry name" value="HTH-TYPE TRANSCRIPTIONAL REGULATOR BETI"/>
    <property type="match status" value="1"/>
</dbReference>
<evidence type="ECO:0000313" key="7">
    <source>
        <dbReference type="Proteomes" id="UP000635387"/>
    </source>
</evidence>
<organism evidence="6 7">
    <name type="scientific">Amycolatopsis oliviviridis</name>
    <dbReference type="NCBI Taxonomy" id="1471590"/>
    <lineage>
        <taxon>Bacteria</taxon>
        <taxon>Bacillati</taxon>
        <taxon>Actinomycetota</taxon>
        <taxon>Actinomycetes</taxon>
        <taxon>Pseudonocardiales</taxon>
        <taxon>Pseudonocardiaceae</taxon>
        <taxon>Amycolatopsis</taxon>
    </lineage>
</organism>
<evidence type="ECO:0000259" key="5">
    <source>
        <dbReference type="PROSITE" id="PS50977"/>
    </source>
</evidence>
<dbReference type="PROSITE" id="PS50977">
    <property type="entry name" value="HTH_TETR_2"/>
    <property type="match status" value="1"/>
</dbReference>
<protein>
    <submittedName>
        <fullName evidence="6">TetR family transcriptional regulator</fullName>
    </submittedName>
</protein>
<keyword evidence="1" id="KW-0805">Transcription regulation</keyword>
<dbReference type="PRINTS" id="PR00455">
    <property type="entry name" value="HTHTETR"/>
</dbReference>
<sequence>MCCTIATVTKGAAGTPRRYRSALRARQVEQTRQEVLDAAVDLFARNGWARTTVGAIATEAGVAVETVYSGFGSKKALLRAAMDVAIVGDADPVPLVEREPYRKLSAEPPDRRLRGAIAIAGQIYSGPVSRLWRALNEAAAGDPEVAQWCTELEAGRRTTMSEMLELVYGRQADDRTVDIVWGLVSIETYTKFCIECGWTTEQWQDWAVEAVQLFAGRP</sequence>
<keyword evidence="7" id="KW-1185">Reference proteome</keyword>
<evidence type="ECO:0000256" key="4">
    <source>
        <dbReference type="PROSITE-ProRule" id="PRU00335"/>
    </source>
</evidence>
<dbReference type="Gene3D" id="1.10.357.10">
    <property type="entry name" value="Tetracycline Repressor, domain 2"/>
    <property type="match status" value="1"/>
</dbReference>
<dbReference type="Pfam" id="PF00440">
    <property type="entry name" value="TetR_N"/>
    <property type="match status" value="1"/>
</dbReference>
<dbReference type="InterPro" id="IPR050109">
    <property type="entry name" value="HTH-type_TetR-like_transc_reg"/>
</dbReference>
<dbReference type="EMBL" id="BNAY01000017">
    <property type="protein sequence ID" value="GHH38243.1"/>
    <property type="molecule type" value="Genomic_DNA"/>
</dbReference>
<keyword evidence="3" id="KW-0804">Transcription</keyword>
<evidence type="ECO:0000256" key="2">
    <source>
        <dbReference type="ARBA" id="ARBA00023125"/>
    </source>
</evidence>
<reference evidence="7" key="1">
    <citation type="journal article" date="2019" name="Int. J. Syst. Evol. Microbiol.">
        <title>The Global Catalogue of Microorganisms (GCM) 10K type strain sequencing project: providing services to taxonomists for standard genome sequencing and annotation.</title>
        <authorList>
            <consortium name="The Broad Institute Genomics Platform"/>
            <consortium name="The Broad Institute Genome Sequencing Center for Infectious Disease"/>
            <person name="Wu L."/>
            <person name="Ma J."/>
        </authorList>
    </citation>
    <scope>NUCLEOTIDE SEQUENCE [LARGE SCALE GENOMIC DNA]</scope>
    <source>
        <strain evidence="7">CGMCC 4.7683</strain>
    </source>
</reference>